<name>A0A084JIT8_9CLOT</name>
<keyword evidence="3" id="KW-1185">Reference proteome</keyword>
<evidence type="ECO:0008006" key="4">
    <source>
        <dbReference type="Google" id="ProtNLM"/>
    </source>
</evidence>
<dbReference type="Proteomes" id="UP000028542">
    <property type="component" value="Unassembled WGS sequence"/>
</dbReference>
<sequence>MLVSKNKGITLLETIISMLIISTILIGALTFYSVMGRCEEEEQKEMKATFQIDAVKKLILCNMDYGDIKEDIVGKIRFINTSDLSEEAIGSINIKYIIKDEVKQYPIIILTGTEETGKEIIKIEVLYRFQDGKEINYVFYKGNYEKS</sequence>
<keyword evidence="1" id="KW-0472">Membrane</keyword>
<keyword evidence="1" id="KW-0812">Transmembrane</keyword>
<protein>
    <recommendedName>
        <fullName evidence="4">N-terminal cleavage protein</fullName>
    </recommendedName>
</protein>
<evidence type="ECO:0000313" key="3">
    <source>
        <dbReference type="Proteomes" id="UP000028542"/>
    </source>
</evidence>
<keyword evidence="1" id="KW-1133">Transmembrane helix</keyword>
<dbReference type="eggNOG" id="ENOG50327YY">
    <property type="taxonomic scope" value="Bacteria"/>
</dbReference>
<feature type="transmembrane region" description="Helical" evidence="1">
    <location>
        <begin position="12"/>
        <end position="35"/>
    </location>
</feature>
<evidence type="ECO:0000313" key="2">
    <source>
        <dbReference type="EMBL" id="KEZ88872.1"/>
    </source>
</evidence>
<organism evidence="2 3">
    <name type="scientific">Clostridium sulfidigenes</name>
    <dbReference type="NCBI Taxonomy" id="318464"/>
    <lineage>
        <taxon>Bacteria</taxon>
        <taxon>Bacillati</taxon>
        <taxon>Bacillota</taxon>
        <taxon>Clostridia</taxon>
        <taxon>Eubacteriales</taxon>
        <taxon>Clostridiaceae</taxon>
        <taxon>Clostridium</taxon>
    </lineage>
</organism>
<dbReference type="AlphaFoldDB" id="A0A084JIT8"/>
<evidence type="ECO:0000256" key="1">
    <source>
        <dbReference type="SAM" id="Phobius"/>
    </source>
</evidence>
<accession>A0A084JIT8</accession>
<dbReference type="STRING" id="318464.IO99_01555"/>
<gene>
    <name evidence="2" type="ORF">IO99_01555</name>
</gene>
<dbReference type="EMBL" id="JPMD01000001">
    <property type="protein sequence ID" value="KEZ88872.1"/>
    <property type="molecule type" value="Genomic_DNA"/>
</dbReference>
<dbReference type="PROSITE" id="PS00409">
    <property type="entry name" value="PROKAR_NTER_METHYL"/>
    <property type="match status" value="1"/>
</dbReference>
<dbReference type="Pfam" id="PF07963">
    <property type="entry name" value="N_methyl"/>
    <property type="match status" value="1"/>
</dbReference>
<dbReference type="InterPro" id="IPR012902">
    <property type="entry name" value="N_methyl_site"/>
</dbReference>
<comment type="caution">
    <text evidence="2">The sequence shown here is derived from an EMBL/GenBank/DDBJ whole genome shotgun (WGS) entry which is preliminary data.</text>
</comment>
<reference evidence="2 3" key="1">
    <citation type="submission" date="2014-07" db="EMBL/GenBank/DDBJ databases">
        <title>Draft genome of Clostridium sulfidigenes 113A isolated from sediments associated with methane hydrate from Krishna Godavari basin.</title>
        <authorList>
            <person name="Honkalas V.S."/>
            <person name="Dabir A.P."/>
            <person name="Arora P."/>
            <person name="Dhakephalkar P.K."/>
        </authorList>
    </citation>
    <scope>NUCLEOTIDE SEQUENCE [LARGE SCALE GENOMIC DNA]</scope>
    <source>
        <strain evidence="2 3">113A</strain>
    </source>
</reference>
<dbReference type="RefSeq" id="WP_035129326.1">
    <property type="nucleotide sequence ID" value="NZ_JPMD01000001.1"/>
</dbReference>
<proteinExistence type="predicted"/>